<organism evidence="3 4">
    <name type="scientific">Paenibacillus curdlanolyticus YK9</name>
    <dbReference type="NCBI Taxonomy" id="717606"/>
    <lineage>
        <taxon>Bacteria</taxon>
        <taxon>Bacillati</taxon>
        <taxon>Bacillota</taxon>
        <taxon>Bacilli</taxon>
        <taxon>Bacillales</taxon>
        <taxon>Paenibacillaceae</taxon>
        <taxon>Paenibacillus</taxon>
    </lineage>
</organism>
<accession>E0IB27</accession>
<evidence type="ECO:0008006" key="5">
    <source>
        <dbReference type="Google" id="ProtNLM"/>
    </source>
</evidence>
<dbReference type="RefSeq" id="WP_006038744.1">
    <property type="nucleotide sequence ID" value="NZ_AEDD01000007.1"/>
</dbReference>
<keyword evidence="4" id="KW-1185">Reference proteome</keyword>
<name>E0IB27_9BACL</name>
<evidence type="ECO:0000313" key="3">
    <source>
        <dbReference type="EMBL" id="EFM10318.1"/>
    </source>
</evidence>
<evidence type="ECO:0000313" key="4">
    <source>
        <dbReference type="Proteomes" id="UP000005387"/>
    </source>
</evidence>
<dbReference type="OrthoDB" id="2988624at2"/>
<keyword evidence="1" id="KW-0812">Transmembrane</keyword>
<dbReference type="PROSITE" id="PS51257">
    <property type="entry name" value="PROKAR_LIPOPROTEIN"/>
    <property type="match status" value="1"/>
</dbReference>
<feature type="chain" id="PRO_5038761368" description="DUF3153 domain-containing protein" evidence="2">
    <location>
        <begin position="27"/>
        <end position="240"/>
    </location>
</feature>
<dbReference type="Proteomes" id="UP000005387">
    <property type="component" value="Unassembled WGS sequence"/>
</dbReference>
<dbReference type="STRING" id="717606.PaecuDRAFT_2754"/>
<dbReference type="EMBL" id="AEDD01000007">
    <property type="protein sequence ID" value="EFM10318.1"/>
    <property type="molecule type" value="Genomic_DNA"/>
</dbReference>
<evidence type="ECO:0000256" key="1">
    <source>
        <dbReference type="SAM" id="Phobius"/>
    </source>
</evidence>
<gene>
    <name evidence="3" type="ORF">PaecuDRAFT_2754</name>
</gene>
<feature type="transmembrane region" description="Helical" evidence="1">
    <location>
        <begin position="212"/>
        <end position="231"/>
    </location>
</feature>
<feature type="signal peptide" evidence="2">
    <location>
        <begin position="1"/>
        <end position="26"/>
    </location>
</feature>
<reference evidence="3 4" key="1">
    <citation type="submission" date="2010-07" db="EMBL/GenBank/DDBJ databases">
        <title>The draft genome of Paenibacillus curdlanolyticus YK9.</title>
        <authorList>
            <consortium name="US DOE Joint Genome Institute (JGI-PGF)"/>
            <person name="Lucas S."/>
            <person name="Copeland A."/>
            <person name="Lapidus A."/>
            <person name="Cheng J.-F."/>
            <person name="Bruce D."/>
            <person name="Goodwin L."/>
            <person name="Pitluck S."/>
            <person name="Land M.L."/>
            <person name="Hauser L."/>
            <person name="Chang Y.-J."/>
            <person name="Jeffries C."/>
            <person name="Anderson I.J."/>
            <person name="Johnson E."/>
            <person name="Loganathan U."/>
            <person name="Mulhopadhyay B."/>
            <person name="Kyrpides N."/>
            <person name="Woyke T.J."/>
        </authorList>
    </citation>
    <scope>NUCLEOTIDE SEQUENCE [LARGE SCALE GENOMIC DNA]</scope>
    <source>
        <strain evidence="3 4">YK9</strain>
    </source>
</reference>
<dbReference type="AlphaFoldDB" id="E0IB27"/>
<dbReference type="eggNOG" id="ENOG503350E">
    <property type="taxonomic scope" value="Bacteria"/>
</dbReference>
<keyword evidence="1" id="KW-0472">Membrane</keyword>
<keyword evidence="1" id="KW-1133">Transmembrane helix</keyword>
<evidence type="ECO:0000256" key="2">
    <source>
        <dbReference type="SAM" id="SignalP"/>
    </source>
</evidence>
<sequence length="240" mass="25982">MNHSPRRILLLVLMLLSLLAVTAGCAQGEAHLRIKANGTGDLSLTMALNSKALTALGGGDVMAKISEKLAESGFAVDPLSTDNGQAKLHATRSIDFKKGTDVQVPGVTVTRETSKGGPFTTDEHVMIDADLSKLMPERVRSEVTDRLADLNPLVRKLVLRELQFDFKLTMPLRAKAHNADAVEDGGKTLVWHLSLTEPDKFDVTVGVPNVKVIAITAAAALLVIGALIAWWRIHRRNRRG</sequence>
<proteinExistence type="predicted"/>
<keyword evidence="2" id="KW-0732">Signal</keyword>
<protein>
    <recommendedName>
        <fullName evidence="5">DUF3153 domain-containing protein</fullName>
    </recommendedName>
</protein>